<proteinExistence type="predicted"/>
<evidence type="ECO:0000313" key="1">
    <source>
        <dbReference type="EMBL" id="GIF95065.1"/>
    </source>
</evidence>
<name>A0A8J3NWC1_9ACTN</name>
<dbReference type="Proteomes" id="UP000659904">
    <property type="component" value="Unassembled WGS sequence"/>
</dbReference>
<protein>
    <submittedName>
        <fullName evidence="1">Uncharacterized protein</fullName>
    </submittedName>
</protein>
<comment type="caution">
    <text evidence="1">The sequence shown here is derived from an EMBL/GenBank/DDBJ whole genome shotgun (WGS) entry which is preliminary data.</text>
</comment>
<keyword evidence="2" id="KW-1185">Reference proteome</keyword>
<reference evidence="1 2" key="1">
    <citation type="submission" date="2021-01" db="EMBL/GenBank/DDBJ databases">
        <title>Whole genome shotgun sequence of Catellatospora citrea NBRC 14495.</title>
        <authorList>
            <person name="Komaki H."/>
            <person name="Tamura T."/>
        </authorList>
    </citation>
    <scope>NUCLEOTIDE SEQUENCE [LARGE SCALE GENOMIC DNA]</scope>
    <source>
        <strain evidence="1 2">NBRC 14495</strain>
    </source>
</reference>
<dbReference type="EMBL" id="BONH01000001">
    <property type="protein sequence ID" value="GIF95065.1"/>
    <property type="molecule type" value="Genomic_DNA"/>
</dbReference>
<gene>
    <name evidence="1" type="ORF">Cci01nite_01590</name>
</gene>
<evidence type="ECO:0000313" key="2">
    <source>
        <dbReference type="Proteomes" id="UP000659904"/>
    </source>
</evidence>
<accession>A0A8J3NWC1</accession>
<dbReference type="AlphaFoldDB" id="A0A8J3NWC1"/>
<organism evidence="1 2">
    <name type="scientific">Catellatospora citrea</name>
    <dbReference type="NCBI Taxonomy" id="53366"/>
    <lineage>
        <taxon>Bacteria</taxon>
        <taxon>Bacillati</taxon>
        <taxon>Actinomycetota</taxon>
        <taxon>Actinomycetes</taxon>
        <taxon>Micromonosporales</taxon>
        <taxon>Micromonosporaceae</taxon>
        <taxon>Catellatospora</taxon>
    </lineage>
</organism>
<sequence>MRLAGGAEVVLDAEVQLAAVRVDEPAAAADREHRGFGFLGHAEDADIEAAQHVLAAPRAGDLYVVNHIPESGTDLRVKQDGRTV</sequence>